<dbReference type="Proteomes" id="UP001497522">
    <property type="component" value="Chromosome 9"/>
</dbReference>
<dbReference type="EMBL" id="OZ023710">
    <property type="protein sequence ID" value="CAK9883298.1"/>
    <property type="molecule type" value="Genomic_DNA"/>
</dbReference>
<sequence>MAHSLLGAECYFSVSAVLVRSSSSLIPELSSPTSEVLNSINKVQIEVVWQISMLDDIKSDMEEVMEGLSCSTTLSASLDDYLHQAHRDQAANAATLTPMGMDGATCVPCRKCLALILRLANVAEPSTATELANPILVTILVRACCFSQVPMPGQGCLVDLQHVGSKQSC</sequence>
<keyword evidence="2" id="KW-1185">Reference proteome</keyword>
<protein>
    <submittedName>
        <fullName evidence="1">Uncharacterized protein</fullName>
    </submittedName>
</protein>
<evidence type="ECO:0000313" key="2">
    <source>
        <dbReference type="Proteomes" id="UP001497522"/>
    </source>
</evidence>
<reference evidence="1" key="1">
    <citation type="submission" date="2024-03" db="EMBL/GenBank/DDBJ databases">
        <authorList>
            <consortium name="ELIXIR-Norway"/>
            <consortium name="Elixir Norway"/>
        </authorList>
    </citation>
    <scope>NUCLEOTIDE SEQUENCE</scope>
</reference>
<accession>A0ABP1C3A9</accession>
<proteinExistence type="predicted"/>
<evidence type="ECO:0000313" key="1">
    <source>
        <dbReference type="EMBL" id="CAK9883298.1"/>
    </source>
</evidence>
<name>A0ABP1C3A9_9BRYO</name>
<gene>
    <name evidence="1" type="ORF">CSSPJE1EN2_LOCUS24549</name>
</gene>
<organism evidence="1 2">
    <name type="scientific">Sphagnum jensenii</name>
    <dbReference type="NCBI Taxonomy" id="128206"/>
    <lineage>
        <taxon>Eukaryota</taxon>
        <taxon>Viridiplantae</taxon>
        <taxon>Streptophyta</taxon>
        <taxon>Embryophyta</taxon>
        <taxon>Bryophyta</taxon>
        <taxon>Sphagnophytina</taxon>
        <taxon>Sphagnopsida</taxon>
        <taxon>Sphagnales</taxon>
        <taxon>Sphagnaceae</taxon>
        <taxon>Sphagnum</taxon>
    </lineage>
</organism>